<gene>
    <name evidence="2" type="ORF">CkaCkLH20_10184</name>
</gene>
<reference evidence="2" key="2">
    <citation type="submission" date="2020-11" db="EMBL/GenBank/DDBJ databases">
        <title>Whole genome sequencing of Colletotrichum sp.</title>
        <authorList>
            <person name="Li H."/>
        </authorList>
    </citation>
    <scope>NUCLEOTIDE SEQUENCE</scope>
    <source>
        <strain evidence="2">CkLH20</strain>
    </source>
</reference>
<feature type="signal peptide" evidence="1">
    <location>
        <begin position="1"/>
        <end position="18"/>
    </location>
</feature>
<sequence length="93" mass="10160">MKSSVIFWAVASISAAFAAPLESPSNEAAKLFARGKLCLLEDGLACYYDNNACYWHACHNCECDDIYLGAKLIRRDCINSKDAPTCPVRPKAA</sequence>
<dbReference type="GeneID" id="62165972"/>
<dbReference type="RefSeq" id="XP_038741818.1">
    <property type="nucleotide sequence ID" value="XM_038892898.1"/>
</dbReference>
<accession>A0A9P6LHA6</accession>
<dbReference type="EMBL" id="JAATWM020000038">
    <property type="protein sequence ID" value="KAF9872357.1"/>
    <property type="molecule type" value="Genomic_DNA"/>
</dbReference>
<evidence type="ECO:0000256" key="1">
    <source>
        <dbReference type="SAM" id="SignalP"/>
    </source>
</evidence>
<reference evidence="2" key="1">
    <citation type="submission" date="2020-03" db="EMBL/GenBank/DDBJ databases">
        <authorList>
            <person name="He L."/>
        </authorList>
    </citation>
    <scope>NUCLEOTIDE SEQUENCE</scope>
    <source>
        <strain evidence="2">CkLH20</strain>
    </source>
</reference>
<protein>
    <submittedName>
        <fullName evidence="2">Uncharacterized protein</fullName>
    </submittedName>
</protein>
<organism evidence="2 3">
    <name type="scientific">Colletotrichum karsti</name>
    <dbReference type="NCBI Taxonomy" id="1095194"/>
    <lineage>
        <taxon>Eukaryota</taxon>
        <taxon>Fungi</taxon>
        <taxon>Dikarya</taxon>
        <taxon>Ascomycota</taxon>
        <taxon>Pezizomycotina</taxon>
        <taxon>Sordariomycetes</taxon>
        <taxon>Hypocreomycetidae</taxon>
        <taxon>Glomerellales</taxon>
        <taxon>Glomerellaceae</taxon>
        <taxon>Colletotrichum</taxon>
        <taxon>Colletotrichum boninense species complex</taxon>
    </lineage>
</organism>
<dbReference type="OrthoDB" id="4823286at2759"/>
<proteinExistence type="predicted"/>
<dbReference type="AlphaFoldDB" id="A0A9P6LHA6"/>
<feature type="chain" id="PRO_5040256152" evidence="1">
    <location>
        <begin position="19"/>
        <end position="93"/>
    </location>
</feature>
<evidence type="ECO:0000313" key="2">
    <source>
        <dbReference type="EMBL" id="KAF9872357.1"/>
    </source>
</evidence>
<keyword evidence="3" id="KW-1185">Reference proteome</keyword>
<keyword evidence="1" id="KW-0732">Signal</keyword>
<name>A0A9P6LHA6_9PEZI</name>
<dbReference type="Proteomes" id="UP000781932">
    <property type="component" value="Unassembled WGS sequence"/>
</dbReference>
<comment type="caution">
    <text evidence="2">The sequence shown here is derived from an EMBL/GenBank/DDBJ whole genome shotgun (WGS) entry which is preliminary data.</text>
</comment>
<evidence type="ECO:0000313" key="3">
    <source>
        <dbReference type="Proteomes" id="UP000781932"/>
    </source>
</evidence>